<dbReference type="SMART" id="SM00112">
    <property type="entry name" value="CA"/>
    <property type="match status" value="3"/>
</dbReference>
<keyword evidence="6" id="KW-0677">Repeat</keyword>
<reference evidence="15" key="3">
    <citation type="submission" date="2025-09" db="UniProtKB">
        <authorList>
            <consortium name="Ensembl"/>
        </authorList>
    </citation>
    <scope>IDENTIFICATION</scope>
</reference>
<protein>
    <submittedName>
        <fullName evidence="15">Cadherin 17, LI cadherin (liver-intestine)</fullName>
    </submittedName>
</protein>
<feature type="domain" description="Cadherin" evidence="14">
    <location>
        <begin position="136"/>
        <end position="243"/>
    </location>
</feature>
<dbReference type="FunFam" id="2.60.40.60:FF:000123">
    <property type="entry name" value="Protocadherin beta 4"/>
    <property type="match status" value="1"/>
</dbReference>
<evidence type="ECO:0000256" key="9">
    <source>
        <dbReference type="ARBA" id="ARBA00022989"/>
    </source>
</evidence>
<accession>H3BZF7</accession>
<dbReference type="GO" id="GO:0007156">
    <property type="term" value="P:homophilic cell adhesion via plasma membrane adhesion molecules"/>
    <property type="evidence" value="ECO:0007669"/>
    <property type="project" value="InterPro"/>
</dbReference>
<dbReference type="GO" id="GO:0007043">
    <property type="term" value="P:cell-cell junction assembly"/>
    <property type="evidence" value="ECO:0007669"/>
    <property type="project" value="TreeGrafter"/>
</dbReference>
<dbReference type="PRINTS" id="PR00205">
    <property type="entry name" value="CADHERIN"/>
</dbReference>
<evidence type="ECO:0000256" key="12">
    <source>
        <dbReference type="PROSITE-ProRule" id="PRU00043"/>
    </source>
</evidence>
<evidence type="ECO:0000256" key="10">
    <source>
        <dbReference type="ARBA" id="ARBA00023136"/>
    </source>
</evidence>
<keyword evidence="2" id="KW-1003">Cell membrane</keyword>
<evidence type="ECO:0000256" key="13">
    <source>
        <dbReference type="SAM" id="MobiDB-lite"/>
    </source>
</evidence>
<evidence type="ECO:0000256" key="3">
    <source>
        <dbReference type="ARBA" id="ARBA00022692"/>
    </source>
</evidence>
<dbReference type="GO" id="GO:0016342">
    <property type="term" value="C:catenin complex"/>
    <property type="evidence" value="ECO:0007669"/>
    <property type="project" value="TreeGrafter"/>
</dbReference>
<keyword evidence="11" id="KW-0325">Glycoprotein</keyword>
<evidence type="ECO:0000256" key="1">
    <source>
        <dbReference type="ARBA" id="ARBA00004251"/>
    </source>
</evidence>
<dbReference type="STRING" id="99883.ENSTNIP00000001373"/>
<dbReference type="Ensembl" id="ENSTNIT00000003198.1">
    <property type="protein sequence ID" value="ENSTNIP00000001373.1"/>
    <property type="gene ID" value="ENSTNIG00000001687.1"/>
</dbReference>
<keyword evidence="3" id="KW-0812">Transmembrane</keyword>
<comment type="subcellular location">
    <subcellularLocation>
        <location evidence="1">Cell membrane</location>
        <topology evidence="1">Single-pass type I membrane protein</topology>
    </subcellularLocation>
</comment>
<dbReference type="GO" id="GO:0000902">
    <property type="term" value="P:cell morphogenesis"/>
    <property type="evidence" value="ECO:0007669"/>
    <property type="project" value="TreeGrafter"/>
</dbReference>
<reference evidence="16" key="1">
    <citation type="journal article" date="2004" name="Nature">
        <title>Genome duplication in the teleost fish Tetraodon nigroviridis reveals the early vertebrate proto-karyotype.</title>
        <authorList>
            <person name="Jaillon O."/>
            <person name="Aury J.-M."/>
            <person name="Brunet F."/>
            <person name="Petit J.-L."/>
            <person name="Stange-Thomann N."/>
            <person name="Mauceli E."/>
            <person name="Bouneau L."/>
            <person name="Fischer C."/>
            <person name="Ozouf-Costaz C."/>
            <person name="Bernot A."/>
            <person name="Nicaud S."/>
            <person name="Jaffe D."/>
            <person name="Fisher S."/>
            <person name="Lutfalla G."/>
            <person name="Dossat C."/>
            <person name="Segurens B."/>
            <person name="Dasilva C."/>
            <person name="Salanoubat M."/>
            <person name="Levy M."/>
            <person name="Boudet N."/>
            <person name="Castellano S."/>
            <person name="Anthouard V."/>
            <person name="Jubin C."/>
            <person name="Castelli V."/>
            <person name="Katinka M."/>
            <person name="Vacherie B."/>
            <person name="Biemont C."/>
            <person name="Skalli Z."/>
            <person name="Cattolico L."/>
            <person name="Poulain J."/>
            <person name="De Berardinis V."/>
            <person name="Cruaud C."/>
            <person name="Duprat S."/>
            <person name="Brottier P."/>
            <person name="Coutanceau J.-P."/>
            <person name="Gouzy J."/>
            <person name="Parra G."/>
            <person name="Lardier G."/>
            <person name="Chapple C."/>
            <person name="McKernan K.J."/>
            <person name="McEwan P."/>
            <person name="Bosak S."/>
            <person name="Kellis M."/>
            <person name="Volff J.-N."/>
            <person name="Guigo R."/>
            <person name="Zody M.C."/>
            <person name="Mesirov J."/>
            <person name="Lindblad-Toh K."/>
            <person name="Birren B."/>
            <person name="Nusbaum C."/>
            <person name="Kahn D."/>
            <person name="Robinson-Rechavi M."/>
            <person name="Laudet V."/>
            <person name="Schachter V."/>
            <person name="Quetier F."/>
            <person name="Saurin W."/>
            <person name="Scarpelli C."/>
            <person name="Wincker P."/>
            <person name="Lander E.S."/>
            <person name="Weissenbach J."/>
            <person name="Roest Crollius H."/>
        </authorList>
    </citation>
    <scope>NUCLEOTIDE SEQUENCE [LARGE SCALE GENOMIC DNA]</scope>
</reference>
<keyword evidence="8" id="KW-0130">Cell adhesion</keyword>
<evidence type="ECO:0000256" key="7">
    <source>
        <dbReference type="ARBA" id="ARBA00022837"/>
    </source>
</evidence>
<feature type="compositionally biased region" description="Basic residues" evidence="13">
    <location>
        <begin position="509"/>
        <end position="525"/>
    </location>
</feature>
<dbReference type="PROSITE" id="PS50268">
    <property type="entry name" value="CADHERIN_2"/>
    <property type="match status" value="3"/>
</dbReference>
<dbReference type="Gene3D" id="2.60.40.60">
    <property type="entry name" value="Cadherins"/>
    <property type="match status" value="4"/>
</dbReference>
<evidence type="ECO:0000259" key="14">
    <source>
        <dbReference type="PROSITE" id="PS50268"/>
    </source>
</evidence>
<evidence type="ECO:0000256" key="8">
    <source>
        <dbReference type="ARBA" id="ARBA00022889"/>
    </source>
</evidence>
<dbReference type="Pfam" id="PF00028">
    <property type="entry name" value="Cadherin"/>
    <property type="match status" value="3"/>
</dbReference>
<keyword evidence="10" id="KW-0472">Membrane</keyword>
<feature type="domain" description="Cadherin" evidence="14">
    <location>
        <begin position="56"/>
        <end position="127"/>
    </location>
</feature>
<feature type="region of interest" description="Disordered" evidence="13">
    <location>
        <begin position="506"/>
        <end position="539"/>
    </location>
</feature>
<name>H3BZF7_TETNG</name>
<keyword evidence="4" id="KW-0479">Metal-binding</keyword>
<dbReference type="GO" id="GO:0016477">
    <property type="term" value="P:cell migration"/>
    <property type="evidence" value="ECO:0007669"/>
    <property type="project" value="TreeGrafter"/>
</dbReference>
<feature type="domain" description="Cadherin" evidence="14">
    <location>
        <begin position="244"/>
        <end position="344"/>
    </location>
</feature>
<organism evidence="15 16">
    <name type="scientific">Tetraodon nigroviridis</name>
    <name type="common">Spotted green pufferfish</name>
    <name type="synonym">Chelonodon nigroviridis</name>
    <dbReference type="NCBI Taxonomy" id="99883"/>
    <lineage>
        <taxon>Eukaryota</taxon>
        <taxon>Metazoa</taxon>
        <taxon>Chordata</taxon>
        <taxon>Craniata</taxon>
        <taxon>Vertebrata</taxon>
        <taxon>Euteleostomi</taxon>
        <taxon>Actinopterygii</taxon>
        <taxon>Neopterygii</taxon>
        <taxon>Teleostei</taxon>
        <taxon>Neoteleostei</taxon>
        <taxon>Acanthomorphata</taxon>
        <taxon>Eupercaria</taxon>
        <taxon>Tetraodontiformes</taxon>
        <taxon>Tetradontoidea</taxon>
        <taxon>Tetraodontidae</taxon>
        <taxon>Tetraodon</taxon>
    </lineage>
</organism>
<proteinExistence type="predicted"/>
<dbReference type="InParanoid" id="H3BZF7"/>
<evidence type="ECO:0000256" key="4">
    <source>
        <dbReference type="ARBA" id="ARBA00022723"/>
    </source>
</evidence>
<dbReference type="GO" id="GO:0034332">
    <property type="term" value="P:adherens junction organization"/>
    <property type="evidence" value="ECO:0007669"/>
    <property type="project" value="TreeGrafter"/>
</dbReference>
<dbReference type="InterPro" id="IPR020894">
    <property type="entry name" value="Cadherin_CS"/>
</dbReference>
<dbReference type="GeneTree" id="ENSGT00940000157655"/>
<dbReference type="SUPFAM" id="SSF49313">
    <property type="entry name" value="Cadherin-like"/>
    <property type="match status" value="4"/>
</dbReference>
<keyword evidence="16" id="KW-1185">Reference proteome</keyword>
<dbReference type="GO" id="GO:0005912">
    <property type="term" value="C:adherens junction"/>
    <property type="evidence" value="ECO:0007669"/>
    <property type="project" value="TreeGrafter"/>
</dbReference>
<evidence type="ECO:0000256" key="11">
    <source>
        <dbReference type="ARBA" id="ARBA00023180"/>
    </source>
</evidence>
<keyword evidence="5" id="KW-0732">Signal</keyword>
<keyword evidence="9" id="KW-1133">Transmembrane helix</keyword>
<dbReference type="FunFam" id="2.60.40.60:FF:000019">
    <property type="entry name" value="Cadherin 2"/>
    <property type="match status" value="1"/>
</dbReference>
<feature type="compositionally biased region" description="Basic and acidic residues" evidence="13">
    <location>
        <begin position="526"/>
        <end position="539"/>
    </location>
</feature>
<dbReference type="GO" id="GO:0005509">
    <property type="term" value="F:calcium ion binding"/>
    <property type="evidence" value="ECO:0007669"/>
    <property type="project" value="UniProtKB-UniRule"/>
</dbReference>
<dbReference type="PROSITE" id="PS00232">
    <property type="entry name" value="CADHERIN_1"/>
    <property type="match status" value="1"/>
</dbReference>
<dbReference type="InterPro" id="IPR002126">
    <property type="entry name" value="Cadherin-like_dom"/>
</dbReference>
<dbReference type="AlphaFoldDB" id="H3BZF7"/>
<evidence type="ECO:0000313" key="15">
    <source>
        <dbReference type="Ensembl" id="ENSTNIP00000001373.1"/>
    </source>
</evidence>
<sequence length="539" mass="59017">METGIKSQPGCIFALLHDAFHNFAGLGDGLSLEGEAVWWDSCWSTTRTRSRRSTPQLTYAIVRQLPDTSQKTFSIDAASGEIQVLRVLQRKELKLYELTVNASDPDFSTECKVLIKVIDVNNEVPVFEKTDYGSHTVAEDTPVGHTLLTVMATDNDEPDSGSSIIQFHISSGNQDGYFAVETNGTGVGHVVVAKPLDFEASPTLRLQIDARNPEPLMKGLDYGDESSTFVLVSLTDVDEAPEFSLDLVDVAVPENITQGSVLLTAEAKDPEGKEISFKLDGDTQDWLEIDASTGEIKTKAKLDRETLETFEVKVTAFEKNNPKMSAESVVNVRLLDVNDNVPRLVEKEVFICARKPEPVILTATDGDDPPFAQPFTFVLGSGKKSPNWDLSSVDGSTAKLTLKKIPTEEITVTLPVNIKDHAGMGVTHALSVRVCNCTALGYCYTAPASRGHMGPGATAIILVGVLLFCGKRAAPARCRRPSRAALALTPLRVPPQVSFSSWSLDRLRKGTRRRPTRRERRRRGSSCRDADTRTRVEPD</sequence>
<dbReference type="InterPro" id="IPR039808">
    <property type="entry name" value="Cadherin"/>
</dbReference>
<reference evidence="15" key="2">
    <citation type="submission" date="2025-08" db="UniProtKB">
        <authorList>
            <consortium name="Ensembl"/>
        </authorList>
    </citation>
    <scope>IDENTIFICATION</scope>
</reference>
<dbReference type="GO" id="GO:0045296">
    <property type="term" value="F:cadherin binding"/>
    <property type="evidence" value="ECO:0007669"/>
    <property type="project" value="TreeGrafter"/>
</dbReference>
<dbReference type="InterPro" id="IPR015919">
    <property type="entry name" value="Cadherin-like_sf"/>
</dbReference>
<dbReference type="Proteomes" id="UP000007303">
    <property type="component" value="Unassembled WGS sequence"/>
</dbReference>
<evidence type="ECO:0000256" key="5">
    <source>
        <dbReference type="ARBA" id="ARBA00022729"/>
    </source>
</evidence>
<dbReference type="PANTHER" id="PTHR24027">
    <property type="entry name" value="CADHERIN-23"/>
    <property type="match status" value="1"/>
</dbReference>
<evidence type="ECO:0000313" key="16">
    <source>
        <dbReference type="Proteomes" id="UP000007303"/>
    </source>
</evidence>
<evidence type="ECO:0000256" key="6">
    <source>
        <dbReference type="ARBA" id="ARBA00022737"/>
    </source>
</evidence>
<keyword evidence="7 12" id="KW-0106">Calcium</keyword>
<dbReference type="CDD" id="cd11304">
    <property type="entry name" value="Cadherin_repeat"/>
    <property type="match status" value="3"/>
</dbReference>
<dbReference type="GO" id="GO:0008013">
    <property type="term" value="F:beta-catenin binding"/>
    <property type="evidence" value="ECO:0007669"/>
    <property type="project" value="TreeGrafter"/>
</dbReference>
<dbReference type="GO" id="GO:0044331">
    <property type="term" value="P:cell-cell adhesion mediated by cadherin"/>
    <property type="evidence" value="ECO:0007669"/>
    <property type="project" value="TreeGrafter"/>
</dbReference>
<dbReference type="HOGENOM" id="CLU_505213_0_0_1"/>
<dbReference type="PANTHER" id="PTHR24027:SF419">
    <property type="entry name" value="CADHERIN-17"/>
    <property type="match status" value="1"/>
</dbReference>
<dbReference type="GO" id="GO:0016339">
    <property type="term" value="P:calcium-dependent cell-cell adhesion via plasma membrane cell adhesion molecules"/>
    <property type="evidence" value="ECO:0007669"/>
    <property type="project" value="TreeGrafter"/>
</dbReference>
<evidence type="ECO:0000256" key="2">
    <source>
        <dbReference type="ARBA" id="ARBA00022475"/>
    </source>
</evidence>